<accession>A0ACC3AT87</accession>
<dbReference type="Proteomes" id="UP001177260">
    <property type="component" value="Unassembled WGS sequence"/>
</dbReference>
<protein>
    <submittedName>
        <fullName evidence="1">Uncharacterized protein</fullName>
    </submittedName>
</protein>
<gene>
    <name evidence="1" type="ORF">N8T08_009600</name>
</gene>
<reference evidence="1 2" key="1">
    <citation type="journal article" date="2023" name="ACS Omega">
        <title>Identification of the Neoaspergillic Acid Biosynthesis Gene Cluster by Establishing an In Vitro CRISPR-Ribonucleoprotein Genetic System in Aspergillus melleus.</title>
        <authorList>
            <person name="Yuan B."/>
            <person name="Grau M.F."/>
            <person name="Murata R.M."/>
            <person name="Torok T."/>
            <person name="Venkateswaran K."/>
            <person name="Stajich J.E."/>
            <person name="Wang C.C.C."/>
        </authorList>
    </citation>
    <scope>NUCLEOTIDE SEQUENCE [LARGE SCALE GENOMIC DNA]</scope>
    <source>
        <strain evidence="1 2">IMV 1140</strain>
    </source>
</reference>
<proteinExistence type="predicted"/>
<evidence type="ECO:0000313" key="2">
    <source>
        <dbReference type="Proteomes" id="UP001177260"/>
    </source>
</evidence>
<keyword evidence="2" id="KW-1185">Reference proteome</keyword>
<sequence length="345" mass="37262">MAPTKLLLTGATGYIGGTVLTQLLNSTIPQIQSVTISVLIRKKQQVDIYQCKGVTPVIFNGLEATEDIRRIASEHDIVIHAADSTSPAAAEALILGLADTQDSSKPKYFLHISGTSSLGDRPVTKQILESRVFSDNDDIYSYLKEREAIDTYAQRATDIRTVDAGEQAGVNTLIVKAPLIYGRGTGLFNQKSFHIPALIRGAVAAGQAEYVGDGAGVWDYVHVVDLAELFELLVARILRGDTVSTGRQGFYFAETQKHSWKHLAEGIAKAGYSLGQLTSPVPQAITLKEAAEKYTGGDEHIAEVGLASNSSTSAQRARELGWKPTASIELQQTLQDDFTLLFGRA</sequence>
<organism evidence="1 2">
    <name type="scientific">Aspergillus melleus</name>
    <dbReference type="NCBI Taxonomy" id="138277"/>
    <lineage>
        <taxon>Eukaryota</taxon>
        <taxon>Fungi</taxon>
        <taxon>Dikarya</taxon>
        <taxon>Ascomycota</taxon>
        <taxon>Pezizomycotina</taxon>
        <taxon>Eurotiomycetes</taxon>
        <taxon>Eurotiomycetidae</taxon>
        <taxon>Eurotiales</taxon>
        <taxon>Aspergillaceae</taxon>
        <taxon>Aspergillus</taxon>
        <taxon>Aspergillus subgen. Circumdati</taxon>
    </lineage>
</organism>
<name>A0ACC3AT87_9EURO</name>
<evidence type="ECO:0000313" key="1">
    <source>
        <dbReference type="EMBL" id="KAK1141027.1"/>
    </source>
</evidence>
<dbReference type="EMBL" id="JAOPJF010000070">
    <property type="protein sequence ID" value="KAK1141027.1"/>
    <property type="molecule type" value="Genomic_DNA"/>
</dbReference>
<comment type="caution">
    <text evidence="1">The sequence shown here is derived from an EMBL/GenBank/DDBJ whole genome shotgun (WGS) entry which is preliminary data.</text>
</comment>